<reference evidence="3 4" key="1">
    <citation type="journal article" date="2021" name="BMC Biol.">
        <title>Horizontally acquired antibacterial genes associated with adaptive radiation of ladybird beetles.</title>
        <authorList>
            <person name="Li H.S."/>
            <person name="Tang X.F."/>
            <person name="Huang Y.H."/>
            <person name="Xu Z.Y."/>
            <person name="Chen M.L."/>
            <person name="Du X.Y."/>
            <person name="Qiu B.Y."/>
            <person name="Chen P.T."/>
            <person name="Zhang W."/>
            <person name="Slipinski A."/>
            <person name="Escalona H.E."/>
            <person name="Waterhouse R.M."/>
            <person name="Zwick A."/>
            <person name="Pang H."/>
        </authorList>
    </citation>
    <scope>NUCLEOTIDE SEQUENCE [LARGE SCALE GENOMIC DNA]</scope>
    <source>
        <strain evidence="3">SYSU2018</strain>
    </source>
</reference>
<dbReference type="Proteomes" id="UP001516400">
    <property type="component" value="Unassembled WGS sequence"/>
</dbReference>
<keyword evidence="2" id="KW-0732">Signal</keyword>
<organism evidence="3 4">
    <name type="scientific">Cryptolaemus montrouzieri</name>
    <dbReference type="NCBI Taxonomy" id="559131"/>
    <lineage>
        <taxon>Eukaryota</taxon>
        <taxon>Metazoa</taxon>
        <taxon>Ecdysozoa</taxon>
        <taxon>Arthropoda</taxon>
        <taxon>Hexapoda</taxon>
        <taxon>Insecta</taxon>
        <taxon>Pterygota</taxon>
        <taxon>Neoptera</taxon>
        <taxon>Endopterygota</taxon>
        <taxon>Coleoptera</taxon>
        <taxon>Polyphaga</taxon>
        <taxon>Cucujiformia</taxon>
        <taxon>Coccinelloidea</taxon>
        <taxon>Coccinellidae</taxon>
        <taxon>Scymninae</taxon>
        <taxon>Scymnini</taxon>
        <taxon>Cryptolaemus</taxon>
    </lineage>
</organism>
<gene>
    <name evidence="3" type="ORF">HHI36_010468</name>
</gene>
<dbReference type="AlphaFoldDB" id="A0ABD2MIT9"/>
<proteinExistence type="predicted"/>
<feature type="signal peptide" evidence="2">
    <location>
        <begin position="1"/>
        <end position="20"/>
    </location>
</feature>
<dbReference type="EMBL" id="JABFTP020000001">
    <property type="protein sequence ID" value="KAL3266288.1"/>
    <property type="molecule type" value="Genomic_DNA"/>
</dbReference>
<protein>
    <submittedName>
        <fullName evidence="3">Uncharacterized protein</fullName>
    </submittedName>
</protein>
<sequence>MIKISAIHILLQCLLSLVWCETLEHQNSQNGLNPLLDSEYNAEYNKHQDKRTIFNSGPQNVGWAKHVAVYPSGSRYVIGYGGVNFKYVPVLRPPIKLISHHRRPKWPMKLMKPNHQIRPIHDHGWRPANPIVKPVLVKPVLPISPLVPVLRPVTPIISTVQSPPWPNKSWQANEWKPKPELIKPAAPVTPVQVIPVQPILKPLPAPQLVPVHQVVSFQSIVPIQPAPPVQPLPNPWVPIVKPAISIPQQPIFQVAKPNLPVLPLGASFPTSILQQAPGVFVHKPPLIQQNPQIHLQYHGSHNLAPLNTFINIPKLASIQPQYPTQFIQPIPQQSPDPNPLSNTPFNNILLHFHNGQQTVSVPLQQQHVPGVAHIQQLSFQQQTTGEEYQPPLAHGQLPLEGENEGSQHQQNVFFSSNQQNFASQDQREQQYVDQELQQPPFQSSNSIQPGQTDVQIPLYLPPHAGFNSQVEDLNNPNTQFISPQQNEINNFRPSPALEPPFNTLGFNRREYVEPEIIDKNPKDYNTTHFQA</sequence>
<comment type="caution">
    <text evidence="3">The sequence shown here is derived from an EMBL/GenBank/DDBJ whole genome shotgun (WGS) entry which is preliminary data.</text>
</comment>
<evidence type="ECO:0000313" key="4">
    <source>
        <dbReference type="Proteomes" id="UP001516400"/>
    </source>
</evidence>
<evidence type="ECO:0000256" key="2">
    <source>
        <dbReference type="SAM" id="SignalP"/>
    </source>
</evidence>
<feature type="region of interest" description="Disordered" evidence="1">
    <location>
        <begin position="327"/>
        <end position="347"/>
    </location>
</feature>
<feature type="region of interest" description="Disordered" evidence="1">
    <location>
        <begin position="380"/>
        <end position="407"/>
    </location>
</feature>
<evidence type="ECO:0000313" key="3">
    <source>
        <dbReference type="EMBL" id="KAL3266288.1"/>
    </source>
</evidence>
<feature type="chain" id="PRO_5044771768" evidence="2">
    <location>
        <begin position="21"/>
        <end position="531"/>
    </location>
</feature>
<accession>A0ABD2MIT9</accession>
<name>A0ABD2MIT9_9CUCU</name>
<keyword evidence="4" id="KW-1185">Reference proteome</keyword>
<evidence type="ECO:0000256" key="1">
    <source>
        <dbReference type="SAM" id="MobiDB-lite"/>
    </source>
</evidence>